<dbReference type="GO" id="GO:0008800">
    <property type="term" value="F:beta-lactamase activity"/>
    <property type="evidence" value="ECO:0007669"/>
    <property type="project" value="UniProtKB-EC"/>
</dbReference>
<evidence type="ECO:0000256" key="4">
    <source>
        <dbReference type="ARBA" id="ARBA00005250"/>
    </source>
</evidence>
<reference evidence="13 14" key="1">
    <citation type="journal article" date="2016" name="Int. J. Syst. Evol. Microbiol.">
        <title>Desulfotomaculum ferrireducens sp. nov., a moderately thermophilic sulfate-reducing and dissimilatory Fe(III)-reducing bacterium isolated from compost.</title>
        <authorList>
            <person name="Yang G."/>
            <person name="Guo J."/>
            <person name="Zhuang L."/>
            <person name="Yuan Y."/>
            <person name="Zhou S."/>
        </authorList>
    </citation>
    <scope>NUCLEOTIDE SEQUENCE [LARGE SCALE GENOMIC DNA]</scope>
    <source>
        <strain evidence="13 14">GSS09</strain>
    </source>
</reference>
<organism evidence="13 14">
    <name type="scientific">Desulforamulus ferrireducens</name>
    <dbReference type="NCBI Taxonomy" id="1833852"/>
    <lineage>
        <taxon>Bacteria</taxon>
        <taxon>Bacillati</taxon>
        <taxon>Bacillota</taxon>
        <taxon>Clostridia</taxon>
        <taxon>Eubacteriales</taxon>
        <taxon>Peptococcaceae</taxon>
        <taxon>Desulforamulus</taxon>
    </lineage>
</organism>
<keyword evidence="11" id="KW-0046">Antibiotic resistance</keyword>
<dbReference type="OrthoDB" id="9815874at2"/>
<protein>
    <recommendedName>
        <fullName evidence="5">beta-lactamase</fullName>
        <ecNumber evidence="5">3.5.2.6</ecNumber>
    </recommendedName>
</protein>
<evidence type="ECO:0000256" key="8">
    <source>
        <dbReference type="ARBA" id="ARBA00022764"/>
    </source>
</evidence>
<name>A0A1S6IXC5_9FIRM</name>
<dbReference type="PANTHER" id="PTHR42951:SF14">
    <property type="entry name" value="METALLO-BETA-LACTAMASE SUPERFAMILY PROTEIN"/>
    <property type="match status" value="1"/>
</dbReference>
<dbReference type="SUPFAM" id="SSF56281">
    <property type="entry name" value="Metallo-hydrolase/oxidoreductase"/>
    <property type="match status" value="1"/>
</dbReference>
<keyword evidence="6" id="KW-0479">Metal-binding</keyword>
<keyword evidence="10" id="KW-0862">Zinc</keyword>
<dbReference type="Gene3D" id="3.60.15.10">
    <property type="entry name" value="Ribonuclease Z/Hydroxyacylglutathione hydrolase-like"/>
    <property type="match status" value="1"/>
</dbReference>
<dbReference type="STRING" id="1833852.B0537_10110"/>
<keyword evidence="8" id="KW-0574">Periplasm</keyword>
<dbReference type="InterPro" id="IPR050855">
    <property type="entry name" value="NDM-1-like"/>
</dbReference>
<comment type="subcellular location">
    <subcellularLocation>
        <location evidence="3">Periplasm</location>
    </subcellularLocation>
</comment>
<keyword evidence="7" id="KW-0732">Signal</keyword>
<dbReference type="InterPro" id="IPR036866">
    <property type="entry name" value="RibonucZ/Hydroxyglut_hydro"/>
</dbReference>
<keyword evidence="14" id="KW-1185">Reference proteome</keyword>
<dbReference type="EC" id="3.5.2.6" evidence="5"/>
<dbReference type="EMBL" id="CP019698">
    <property type="protein sequence ID" value="AQS59408.1"/>
    <property type="molecule type" value="Genomic_DNA"/>
</dbReference>
<evidence type="ECO:0000313" key="13">
    <source>
        <dbReference type="EMBL" id="AQS59408.1"/>
    </source>
</evidence>
<evidence type="ECO:0000259" key="12">
    <source>
        <dbReference type="SMART" id="SM00849"/>
    </source>
</evidence>
<dbReference type="CDD" id="cd07743">
    <property type="entry name" value="metallo-hydrolase-like_MBL-fold"/>
    <property type="match status" value="1"/>
</dbReference>
<dbReference type="Pfam" id="PF00753">
    <property type="entry name" value="Lactamase_B"/>
    <property type="match status" value="1"/>
</dbReference>
<comment type="similarity">
    <text evidence="4">Belongs to the metallo-beta-lactamase superfamily. Class-B beta-lactamase family.</text>
</comment>
<dbReference type="PANTHER" id="PTHR42951">
    <property type="entry name" value="METALLO-BETA-LACTAMASE DOMAIN-CONTAINING"/>
    <property type="match status" value="1"/>
</dbReference>
<dbReference type="InterPro" id="IPR001279">
    <property type="entry name" value="Metallo-B-lactamas"/>
</dbReference>
<dbReference type="GO" id="GO:0008270">
    <property type="term" value="F:zinc ion binding"/>
    <property type="evidence" value="ECO:0007669"/>
    <property type="project" value="InterPro"/>
</dbReference>
<evidence type="ECO:0000256" key="7">
    <source>
        <dbReference type="ARBA" id="ARBA00022729"/>
    </source>
</evidence>
<comment type="cofactor">
    <cofactor evidence="2">
        <name>Zn(2+)</name>
        <dbReference type="ChEBI" id="CHEBI:29105"/>
    </cofactor>
</comment>
<dbReference type="KEGG" id="dfg:B0537_10110"/>
<dbReference type="RefSeq" id="WP_077714478.1">
    <property type="nucleotide sequence ID" value="NZ_CP019698.1"/>
</dbReference>
<dbReference type="InterPro" id="IPR001018">
    <property type="entry name" value="Beta-lactamase_class-B_CS"/>
</dbReference>
<dbReference type="GO" id="GO:0046677">
    <property type="term" value="P:response to antibiotic"/>
    <property type="evidence" value="ECO:0007669"/>
    <property type="project" value="UniProtKB-KW"/>
</dbReference>
<sequence length="295" mass="32453">MTLINLTDQVMVFKGPTNMGVIKATNDTAVVIDTGLDESIARKLLREVEKEGLQIKAIINTHSHADHTGGNAFLVARTSAAVYASEVETPFVENPLLEPAMLAGGATPWKELRGKFLMAKPSKVSETLTSGSVSINGITLEIIPLPGHSLGHIGVLCDNILFTGDAYISSKTLEKHGIPYNIDITAYLSSLAKLQELKCSWYVPAHAEPAQDITDLLEKNRSTVLRQIQLIEDWLKEPQTAEDLLVKLCSHLGAVAANTGLFYLYRSTVLAYLSYLYENNVIQTTLEDNRLLWFK</sequence>
<evidence type="ECO:0000256" key="9">
    <source>
        <dbReference type="ARBA" id="ARBA00022801"/>
    </source>
</evidence>
<accession>A0A1S6IXC5</accession>
<evidence type="ECO:0000256" key="1">
    <source>
        <dbReference type="ARBA" id="ARBA00001526"/>
    </source>
</evidence>
<dbReference type="AlphaFoldDB" id="A0A1S6IXC5"/>
<dbReference type="GO" id="GO:0042597">
    <property type="term" value="C:periplasmic space"/>
    <property type="evidence" value="ECO:0007669"/>
    <property type="project" value="UniProtKB-SubCell"/>
</dbReference>
<evidence type="ECO:0000256" key="10">
    <source>
        <dbReference type="ARBA" id="ARBA00022833"/>
    </source>
</evidence>
<feature type="domain" description="Metallo-beta-lactamase" evidence="12">
    <location>
        <begin position="16"/>
        <end position="206"/>
    </location>
</feature>
<evidence type="ECO:0000313" key="14">
    <source>
        <dbReference type="Proteomes" id="UP000189464"/>
    </source>
</evidence>
<dbReference type="GO" id="GO:0017001">
    <property type="term" value="P:antibiotic catabolic process"/>
    <property type="evidence" value="ECO:0007669"/>
    <property type="project" value="InterPro"/>
</dbReference>
<dbReference type="Proteomes" id="UP000189464">
    <property type="component" value="Chromosome"/>
</dbReference>
<proteinExistence type="inferred from homology"/>
<evidence type="ECO:0000256" key="11">
    <source>
        <dbReference type="ARBA" id="ARBA00023251"/>
    </source>
</evidence>
<gene>
    <name evidence="13" type="ORF">B0537_10110</name>
</gene>
<evidence type="ECO:0000256" key="6">
    <source>
        <dbReference type="ARBA" id="ARBA00022723"/>
    </source>
</evidence>
<keyword evidence="9 13" id="KW-0378">Hydrolase</keyword>
<evidence type="ECO:0000256" key="2">
    <source>
        <dbReference type="ARBA" id="ARBA00001947"/>
    </source>
</evidence>
<dbReference type="PROSITE" id="PS00743">
    <property type="entry name" value="BETA_LACTAMASE_B_1"/>
    <property type="match status" value="1"/>
</dbReference>
<dbReference type="SMART" id="SM00849">
    <property type="entry name" value="Lactamase_B"/>
    <property type="match status" value="1"/>
</dbReference>
<evidence type="ECO:0000256" key="3">
    <source>
        <dbReference type="ARBA" id="ARBA00004418"/>
    </source>
</evidence>
<evidence type="ECO:0000256" key="5">
    <source>
        <dbReference type="ARBA" id="ARBA00012865"/>
    </source>
</evidence>
<comment type="catalytic activity">
    <reaction evidence="1">
        <text>a beta-lactam + H2O = a substituted beta-amino acid</text>
        <dbReference type="Rhea" id="RHEA:20401"/>
        <dbReference type="ChEBI" id="CHEBI:15377"/>
        <dbReference type="ChEBI" id="CHEBI:35627"/>
        <dbReference type="ChEBI" id="CHEBI:140347"/>
        <dbReference type="EC" id="3.5.2.6"/>
    </reaction>
</comment>